<dbReference type="AlphaFoldDB" id="A0AAN9HPJ1"/>
<name>A0AAN9HPJ1_CROPI</name>
<keyword evidence="2" id="KW-1185">Reference proteome</keyword>
<sequence>MTEIPSYQIYYCDGVAATPVTYSLSIGKENLGHLEICHRLCHYCLLEILSATSVDGEFWIDGIRSHFRSAYCNLT</sequence>
<gene>
    <name evidence="1" type="ORF">RIF29_41605</name>
</gene>
<dbReference type="Proteomes" id="UP001372338">
    <property type="component" value="Unassembled WGS sequence"/>
</dbReference>
<accession>A0AAN9HPJ1</accession>
<proteinExistence type="predicted"/>
<evidence type="ECO:0000313" key="2">
    <source>
        <dbReference type="Proteomes" id="UP001372338"/>
    </source>
</evidence>
<organism evidence="1 2">
    <name type="scientific">Crotalaria pallida</name>
    <name type="common">Smooth rattlebox</name>
    <name type="synonym">Crotalaria striata</name>
    <dbReference type="NCBI Taxonomy" id="3830"/>
    <lineage>
        <taxon>Eukaryota</taxon>
        <taxon>Viridiplantae</taxon>
        <taxon>Streptophyta</taxon>
        <taxon>Embryophyta</taxon>
        <taxon>Tracheophyta</taxon>
        <taxon>Spermatophyta</taxon>
        <taxon>Magnoliopsida</taxon>
        <taxon>eudicotyledons</taxon>
        <taxon>Gunneridae</taxon>
        <taxon>Pentapetalae</taxon>
        <taxon>rosids</taxon>
        <taxon>fabids</taxon>
        <taxon>Fabales</taxon>
        <taxon>Fabaceae</taxon>
        <taxon>Papilionoideae</taxon>
        <taxon>50 kb inversion clade</taxon>
        <taxon>genistoids sensu lato</taxon>
        <taxon>core genistoids</taxon>
        <taxon>Crotalarieae</taxon>
        <taxon>Crotalaria</taxon>
    </lineage>
</organism>
<protein>
    <submittedName>
        <fullName evidence="1">Uncharacterized protein</fullName>
    </submittedName>
</protein>
<comment type="caution">
    <text evidence="1">The sequence shown here is derived from an EMBL/GenBank/DDBJ whole genome shotgun (WGS) entry which is preliminary data.</text>
</comment>
<dbReference type="EMBL" id="JAYWIO010000008">
    <property type="protein sequence ID" value="KAK7246735.1"/>
    <property type="molecule type" value="Genomic_DNA"/>
</dbReference>
<reference evidence="1 2" key="1">
    <citation type="submission" date="2024-01" db="EMBL/GenBank/DDBJ databases">
        <title>The genomes of 5 underutilized Papilionoideae crops provide insights into root nodulation and disease resistanc.</title>
        <authorList>
            <person name="Yuan L."/>
        </authorList>
    </citation>
    <scope>NUCLEOTIDE SEQUENCE [LARGE SCALE GENOMIC DNA]</scope>
    <source>
        <strain evidence="1">ZHUSHIDOU_FW_LH</strain>
        <tissue evidence="1">Leaf</tissue>
    </source>
</reference>
<evidence type="ECO:0000313" key="1">
    <source>
        <dbReference type="EMBL" id="KAK7246735.1"/>
    </source>
</evidence>